<proteinExistence type="predicted"/>
<reference evidence="2 3" key="1">
    <citation type="submission" date="2017-08" db="EMBL/GenBank/DDBJ databases">
        <authorList>
            <person name="de Groot N.N."/>
        </authorList>
    </citation>
    <scope>NUCLEOTIDE SEQUENCE [LARGE SCALE GENOMIC DNA]</scope>
    <source>
        <strain evidence="2 3">USBA 78</strain>
    </source>
</reference>
<organism evidence="2 3">
    <name type="scientific">Thalassospira xiamenensis</name>
    <dbReference type="NCBI Taxonomy" id="220697"/>
    <lineage>
        <taxon>Bacteria</taxon>
        <taxon>Pseudomonadati</taxon>
        <taxon>Pseudomonadota</taxon>
        <taxon>Alphaproteobacteria</taxon>
        <taxon>Rhodospirillales</taxon>
        <taxon>Thalassospiraceae</taxon>
        <taxon>Thalassospira</taxon>
    </lineage>
</organism>
<name>A0A285TSR5_9PROT</name>
<accession>A0A285TSR5</accession>
<dbReference type="EMBL" id="OBMM01000005">
    <property type="protein sequence ID" value="SOC26650.1"/>
    <property type="molecule type" value="Genomic_DNA"/>
</dbReference>
<dbReference type="AlphaFoldDB" id="A0A285TSR5"/>
<protein>
    <submittedName>
        <fullName evidence="2">ATPase family associated with various cellular activities (AAA)</fullName>
    </submittedName>
</protein>
<dbReference type="Proteomes" id="UP000219068">
    <property type="component" value="Unassembled WGS sequence"/>
</dbReference>
<feature type="domain" description="ATPase AAA-type core" evidence="1">
    <location>
        <begin position="314"/>
        <end position="447"/>
    </location>
</feature>
<dbReference type="InterPro" id="IPR027417">
    <property type="entry name" value="P-loop_NTPase"/>
</dbReference>
<gene>
    <name evidence="2" type="ORF">SAMN05428964_105155</name>
</gene>
<dbReference type="GO" id="GO:0016887">
    <property type="term" value="F:ATP hydrolysis activity"/>
    <property type="evidence" value="ECO:0007669"/>
    <property type="project" value="InterPro"/>
</dbReference>
<sequence length="642" mass="70298">MAENTSLMEIKRSEIESFVSSVTDALKKSRYAPAVTASASSQDVVGRRRSFSMNPVQTGVGVASDFSLVDAIHAVSADDGLPTAAETHILREIREGISIARAVVELFQKTTELGRLKALNSATRLTQEQRDAFSEYQYAAGVIMSFVSASYVAWALADYLANPAIVDEAPESSEFGFANPIAAQEAFLWELSTVVKAARSDASLAKIVRDFCVKRSKAVSLTSVGTRLVEAFVSANYRVEGSEFSINGFAPSERKVSSATLSMTFKKPEEVVGNHLAKSQCNRLAKMLMAYDFKLQTSPFVELGGHIFTFMGDGFPGTGKTTLIQMMAGLLNDYCQVAGYPFVYRNFGVHEISEYQGRSGQNCQAFITAVTDPRVIGFGTVDDIDLIAASRDDAHASNGQKEVTSVLMDAWAGPSTVVRGNCTFGAFSNYPEKVDDALRQRAGARFLIDGPQTTEDYIDLLALLAGQSGQEALGLGDAKGKLFATQNIQAAAEKSYAKHSRPQEAKITNLLDQVTGEIGELDNIHKIGVYMKRIQEVEPRFTGRAIKNIMDSVKTRCMDFEIPDEWMEKPETFMHRSMPDKISMVRELMKPMTAEMVLQEVNRYADSEVRYSDKSFDKAVENAVQDAKVRAAAVEKLGRGHA</sequence>
<dbReference type="Pfam" id="PF00004">
    <property type="entry name" value="AAA"/>
    <property type="match status" value="1"/>
</dbReference>
<evidence type="ECO:0000313" key="2">
    <source>
        <dbReference type="EMBL" id="SOC26650.1"/>
    </source>
</evidence>
<dbReference type="Gene3D" id="3.40.50.300">
    <property type="entry name" value="P-loop containing nucleotide triphosphate hydrolases"/>
    <property type="match status" value="1"/>
</dbReference>
<dbReference type="SUPFAM" id="SSF52540">
    <property type="entry name" value="P-loop containing nucleoside triphosphate hydrolases"/>
    <property type="match status" value="1"/>
</dbReference>
<evidence type="ECO:0000313" key="3">
    <source>
        <dbReference type="Proteomes" id="UP000219068"/>
    </source>
</evidence>
<dbReference type="GO" id="GO:0005524">
    <property type="term" value="F:ATP binding"/>
    <property type="evidence" value="ECO:0007669"/>
    <property type="project" value="InterPro"/>
</dbReference>
<evidence type="ECO:0000259" key="1">
    <source>
        <dbReference type="Pfam" id="PF00004"/>
    </source>
</evidence>
<dbReference type="InterPro" id="IPR003959">
    <property type="entry name" value="ATPase_AAA_core"/>
</dbReference>
<dbReference type="RefSeq" id="WP_097052727.1">
    <property type="nucleotide sequence ID" value="NZ_OBMM01000005.1"/>
</dbReference>